<keyword evidence="2" id="KW-1185">Reference proteome</keyword>
<sequence>MYSDLISFDIKAKIILELEIMNSKSIESQHSKPNSFLEFIFFSI</sequence>
<proteinExistence type="predicted"/>
<reference evidence="1 2" key="1">
    <citation type="journal article" date="2019" name="Front. Microbiol.">
        <title>Ammonia Oxidation by the Arctic Terrestrial Thaumarchaeote Candidatus Nitrosocosmicus arcticus Is Stimulated by Increasing Temperatures.</title>
        <authorList>
            <person name="Alves R.J.E."/>
            <person name="Kerou M."/>
            <person name="Zappe A."/>
            <person name="Bittner R."/>
            <person name="Abby S.S."/>
            <person name="Schmidt H.A."/>
            <person name="Pfeifer K."/>
            <person name="Schleper C."/>
        </authorList>
    </citation>
    <scope>NUCLEOTIDE SEQUENCE [LARGE SCALE GENOMIC DNA]</scope>
    <source>
        <strain evidence="1 2">Kfb</strain>
    </source>
</reference>
<comment type="caution">
    <text evidence="1">The sequence shown here is derived from an EMBL/GenBank/DDBJ whole genome shotgun (WGS) entry which is preliminary data.</text>
</comment>
<dbReference type="EMBL" id="VOAH01000004">
    <property type="protein sequence ID" value="TVP41136.1"/>
    <property type="molecule type" value="Genomic_DNA"/>
</dbReference>
<name>A0A557SWZ9_9ARCH</name>
<evidence type="ECO:0000313" key="1">
    <source>
        <dbReference type="EMBL" id="TVP41136.1"/>
    </source>
</evidence>
<dbReference type="Proteomes" id="UP000315289">
    <property type="component" value="Unassembled WGS sequence"/>
</dbReference>
<accession>A0A557SWZ9</accession>
<dbReference type="AlphaFoldDB" id="A0A557SWZ9"/>
<gene>
    <name evidence="1" type="ORF">NARC_40099</name>
</gene>
<protein>
    <submittedName>
        <fullName evidence="1">Uncharacterized protein</fullName>
    </submittedName>
</protein>
<organism evidence="1 2">
    <name type="scientific">Candidatus Nitrosocosmicus arcticus</name>
    <dbReference type="NCBI Taxonomy" id="2035267"/>
    <lineage>
        <taxon>Archaea</taxon>
        <taxon>Nitrososphaerota</taxon>
        <taxon>Nitrososphaeria</taxon>
        <taxon>Nitrososphaerales</taxon>
        <taxon>Nitrososphaeraceae</taxon>
        <taxon>Candidatus Nitrosocosmicus</taxon>
    </lineage>
</organism>
<evidence type="ECO:0000313" key="2">
    <source>
        <dbReference type="Proteomes" id="UP000315289"/>
    </source>
</evidence>